<dbReference type="InterPro" id="IPR050313">
    <property type="entry name" value="Carb_Metab_HTH_regulators"/>
</dbReference>
<feature type="compositionally biased region" description="Polar residues" evidence="1">
    <location>
        <begin position="208"/>
        <end position="223"/>
    </location>
</feature>
<keyword evidence="3" id="KW-1185">Reference proteome</keyword>
<dbReference type="PANTHER" id="PTHR30363">
    <property type="entry name" value="HTH-TYPE TRANSCRIPTIONAL REGULATOR SRLR-RELATED"/>
    <property type="match status" value="1"/>
</dbReference>
<dbReference type="InterPro" id="IPR011991">
    <property type="entry name" value="ArsR-like_HTH"/>
</dbReference>
<sequence length="229" mass="24586">MNIETGTRQRVLRTVSEQGPITAGELAELLEVTPTAIRRHLDALVAEGQLSERDTHREQHGERRRGRPARAYVVTDAGHSRLRSDYDDLAADLLAFLAEQGGDEAVQAYARRRAAVIADSLDLPDAGTVAERTEALATALNGKGFATSTRPLGAGVQLCQGHCPVQHVAEQFPALCEAETEMFSQVLGVHVQRLASLAHGDHVCTTFVPTPAQSGSGQHPHSTTGRDES</sequence>
<reference evidence="3" key="1">
    <citation type="submission" date="2016-10" db="EMBL/GenBank/DDBJ databases">
        <authorList>
            <person name="Varghese N."/>
            <person name="Submissions S."/>
        </authorList>
    </citation>
    <scope>NUCLEOTIDE SEQUENCE [LARGE SCALE GENOMIC DNA]</scope>
    <source>
        <strain evidence="3">DSM 22951</strain>
    </source>
</reference>
<dbReference type="Pfam" id="PF12840">
    <property type="entry name" value="HTH_20"/>
    <property type="match status" value="1"/>
</dbReference>
<feature type="compositionally biased region" description="Basic and acidic residues" evidence="1">
    <location>
        <begin position="50"/>
        <end position="61"/>
    </location>
</feature>
<dbReference type="SUPFAM" id="SSF46785">
    <property type="entry name" value="Winged helix' DNA-binding domain"/>
    <property type="match status" value="1"/>
</dbReference>
<protein>
    <submittedName>
        <fullName evidence="2">Predicted transcriptional regulator, ArsR family</fullName>
    </submittedName>
</protein>
<evidence type="ECO:0000313" key="3">
    <source>
        <dbReference type="Proteomes" id="UP000250028"/>
    </source>
</evidence>
<dbReference type="CDD" id="cd00090">
    <property type="entry name" value="HTH_ARSR"/>
    <property type="match status" value="1"/>
</dbReference>
<proteinExistence type="predicted"/>
<dbReference type="Gene3D" id="1.10.10.10">
    <property type="entry name" value="Winged helix-like DNA-binding domain superfamily/Winged helix DNA-binding domain"/>
    <property type="match status" value="1"/>
</dbReference>
<evidence type="ECO:0000256" key="1">
    <source>
        <dbReference type="SAM" id="MobiDB-lite"/>
    </source>
</evidence>
<gene>
    <name evidence="2" type="ORF">SAMN04489750_1333</name>
</gene>
<feature type="region of interest" description="Disordered" evidence="1">
    <location>
        <begin position="48"/>
        <end position="68"/>
    </location>
</feature>
<dbReference type="InterPro" id="IPR036390">
    <property type="entry name" value="WH_DNA-bd_sf"/>
</dbReference>
<dbReference type="PANTHER" id="PTHR30363:SF28">
    <property type="entry name" value="TRANSCRIPTIONAL REGULATORY PROTEIN-RELATED"/>
    <property type="match status" value="1"/>
</dbReference>
<dbReference type="EMBL" id="UESZ01000001">
    <property type="protein sequence ID" value="SSA34033.1"/>
    <property type="molecule type" value="Genomic_DNA"/>
</dbReference>
<name>A0A2Y9C1B1_9MICO</name>
<evidence type="ECO:0000313" key="2">
    <source>
        <dbReference type="EMBL" id="SSA34033.1"/>
    </source>
</evidence>
<dbReference type="Proteomes" id="UP000250028">
    <property type="component" value="Unassembled WGS sequence"/>
</dbReference>
<feature type="region of interest" description="Disordered" evidence="1">
    <location>
        <begin position="208"/>
        <end position="229"/>
    </location>
</feature>
<organism evidence="2 3">
    <name type="scientific">Branchiibius hedensis</name>
    <dbReference type="NCBI Taxonomy" id="672460"/>
    <lineage>
        <taxon>Bacteria</taxon>
        <taxon>Bacillati</taxon>
        <taxon>Actinomycetota</taxon>
        <taxon>Actinomycetes</taxon>
        <taxon>Micrococcales</taxon>
        <taxon>Dermacoccaceae</taxon>
        <taxon>Branchiibius</taxon>
    </lineage>
</organism>
<dbReference type="AlphaFoldDB" id="A0A2Y9C1B1"/>
<dbReference type="InterPro" id="IPR036388">
    <property type="entry name" value="WH-like_DNA-bd_sf"/>
</dbReference>
<dbReference type="OrthoDB" id="3375207at2"/>
<dbReference type="RefSeq" id="WP_109684651.1">
    <property type="nucleotide sequence ID" value="NZ_QGDN01000001.1"/>
</dbReference>
<accession>A0A2Y9C1B1</accession>